<organism evidence="4 5">
    <name type="scientific">Klebsormidium nitens</name>
    <name type="common">Green alga</name>
    <name type="synonym">Ulothrix nitens</name>
    <dbReference type="NCBI Taxonomy" id="105231"/>
    <lineage>
        <taxon>Eukaryota</taxon>
        <taxon>Viridiplantae</taxon>
        <taxon>Streptophyta</taxon>
        <taxon>Klebsormidiophyceae</taxon>
        <taxon>Klebsormidiales</taxon>
        <taxon>Klebsormidiaceae</taxon>
        <taxon>Klebsormidium</taxon>
    </lineage>
</organism>
<gene>
    <name evidence="4" type="ORF">KFL_003180050</name>
</gene>
<dbReference type="OrthoDB" id="566138at2759"/>
<dbReference type="InterPro" id="IPR023631">
    <property type="entry name" value="Amidase_dom"/>
</dbReference>
<dbReference type="AlphaFoldDB" id="A0A1Y1I7E6"/>
<dbReference type="Gene3D" id="3.90.1300.10">
    <property type="entry name" value="Amidase signature (AS) domain"/>
    <property type="match status" value="1"/>
</dbReference>
<accession>A0A1Y1I7E6</accession>
<proteinExistence type="predicted"/>
<dbReference type="InterPro" id="IPR036928">
    <property type="entry name" value="AS_sf"/>
</dbReference>
<reference evidence="4 5" key="1">
    <citation type="journal article" date="2014" name="Nat. Commun.">
        <title>Klebsormidium flaccidum genome reveals primary factors for plant terrestrial adaptation.</title>
        <authorList>
            <person name="Hori K."/>
            <person name="Maruyama F."/>
            <person name="Fujisawa T."/>
            <person name="Togashi T."/>
            <person name="Yamamoto N."/>
            <person name="Seo M."/>
            <person name="Sato S."/>
            <person name="Yamada T."/>
            <person name="Mori H."/>
            <person name="Tajima N."/>
            <person name="Moriyama T."/>
            <person name="Ikeuchi M."/>
            <person name="Watanabe M."/>
            <person name="Wada H."/>
            <person name="Kobayashi K."/>
            <person name="Saito M."/>
            <person name="Masuda T."/>
            <person name="Sasaki-Sekimoto Y."/>
            <person name="Mashiguchi K."/>
            <person name="Awai K."/>
            <person name="Shimojima M."/>
            <person name="Masuda S."/>
            <person name="Iwai M."/>
            <person name="Nobusawa T."/>
            <person name="Narise T."/>
            <person name="Kondo S."/>
            <person name="Saito H."/>
            <person name="Sato R."/>
            <person name="Murakawa M."/>
            <person name="Ihara Y."/>
            <person name="Oshima-Yamada Y."/>
            <person name="Ohtaka K."/>
            <person name="Satoh M."/>
            <person name="Sonobe K."/>
            <person name="Ishii M."/>
            <person name="Ohtani R."/>
            <person name="Kanamori-Sato M."/>
            <person name="Honoki R."/>
            <person name="Miyazaki D."/>
            <person name="Mochizuki H."/>
            <person name="Umetsu J."/>
            <person name="Higashi K."/>
            <person name="Shibata D."/>
            <person name="Kamiya Y."/>
            <person name="Sato N."/>
            <person name="Nakamura Y."/>
            <person name="Tabata S."/>
            <person name="Ida S."/>
            <person name="Kurokawa K."/>
            <person name="Ohta H."/>
        </authorList>
    </citation>
    <scope>NUCLEOTIDE SEQUENCE [LARGE SCALE GENOMIC DNA]</scope>
    <source>
        <strain evidence="4 5">NIES-2285</strain>
    </source>
</reference>
<evidence type="ECO:0000256" key="2">
    <source>
        <dbReference type="SAM" id="SignalP"/>
    </source>
</evidence>
<dbReference type="PANTHER" id="PTHR42678:SF34">
    <property type="entry name" value="OS04G0183300 PROTEIN"/>
    <property type="match status" value="1"/>
</dbReference>
<dbReference type="Proteomes" id="UP000054558">
    <property type="component" value="Unassembled WGS sequence"/>
</dbReference>
<feature type="domain" description="Amidase" evidence="3">
    <location>
        <begin position="313"/>
        <end position="406"/>
    </location>
</feature>
<feature type="signal peptide" evidence="2">
    <location>
        <begin position="1"/>
        <end position="17"/>
    </location>
</feature>
<dbReference type="PANTHER" id="PTHR42678">
    <property type="entry name" value="AMIDASE"/>
    <property type="match status" value="1"/>
</dbReference>
<keyword evidence="2" id="KW-0732">Signal</keyword>
<name>A0A1Y1I7E6_KLENI</name>
<evidence type="ECO:0000313" key="4">
    <source>
        <dbReference type="EMBL" id="GAQ86884.1"/>
    </source>
</evidence>
<evidence type="ECO:0000256" key="1">
    <source>
        <dbReference type="SAM" id="MobiDB-lite"/>
    </source>
</evidence>
<dbReference type="Pfam" id="PF01425">
    <property type="entry name" value="Amidase"/>
    <property type="match status" value="1"/>
</dbReference>
<dbReference type="SUPFAM" id="SSF75304">
    <property type="entry name" value="Amidase signature (AS) enzymes"/>
    <property type="match status" value="1"/>
</dbReference>
<dbReference type="EMBL" id="DF237267">
    <property type="protein sequence ID" value="GAQ86884.1"/>
    <property type="molecule type" value="Genomic_DNA"/>
</dbReference>
<sequence>MSTCATLAVLLATPAFAFPLEKRLQHKEDEQIKRRILLQSTAADATAPIGVPAPSSCSCTSVMYPTTCTIPGTATPYCWPMGYSCFPGSGYACYKQNADGSFPRQPSNFDCNDVVEITIDTIQSKFASGELTSRALVNKNATCSGLLIWTTRTRSRDRTSTIKGPDLAPLLTIRDPRKDPRRRMQHIPCWRSTRTCWRSRTKGTRSARRACPTATSASCTGCPSDSRIISTRTASTRRQGRGTSSVLTTRRPPSGLSTGGPESLAGGRGGQVYCPYVRYMPANVSTSVSNIPYLPGIPTAVPVNETFININSPNIVSGSSGGSAVGTATNVIAVTVGSETVGSVLDPALTNAVVGFRPTGGVMSRNGIVPLSSTQDTAGPLCRTVADCLYMFDAMAFDDLADPVHSGAVPWLPPYTRPEGGYLPYLKSDGLAGKKIAVFRPPFANGSDVYPPGLRFDGTAAEMYAALPDMLRSRGATVDVLDPSFNFLSLRGSVLAQDFKVDINTYLSQLTWDSDTTPLFSLGDLIAYNKKYYDLEFQGGTCCRGDPAYALFYQQSWESAQATGDKRDAAYISAKMNFTLIAQNITDWFTSNGYDAIAAAGNLIGVFARVNFPGISIPCPLGTNAMGVPIGLQFHSYLYKEGYIFSIAYDVEQNLCGNSGRPLPTFCNGQSC</sequence>
<feature type="chain" id="PRO_5011965470" description="Amidase domain-containing protein" evidence="2">
    <location>
        <begin position="18"/>
        <end position="672"/>
    </location>
</feature>
<protein>
    <recommendedName>
        <fullName evidence="3">Amidase domain-containing protein</fullName>
    </recommendedName>
</protein>
<evidence type="ECO:0000259" key="3">
    <source>
        <dbReference type="Pfam" id="PF01425"/>
    </source>
</evidence>
<dbReference type="STRING" id="105231.A0A1Y1I7E6"/>
<feature type="region of interest" description="Disordered" evidence="1">
    <location>
        <begin position="230"/>
        <end position="264"/>
    </location>
</feature>
<evidence type="ECO:0000313" key="5">
    <source>
        <dbReference type="Proteomes" id="UP000054558"/>
    </source>
</evidence>
<keyword evidence="5" id="KW-1185">Reference proteome</keyword>